<keyword evidence="2" id="KW-1185">Reference proteome</keyword>
<evidence type="ECO:0008006" key="3">
    <source>
        <dbReference type="Google" id="ProtNLM"/>
    </source>
</evidence>
<organism evidence="1 2">
    <name type="scientific">Hyphomicrobium album</name>
    <dbReference type="NCBI Taxonomy" id="2665159"/>
    <lineage>
        <taxon>Bacteria</taxon>
        <taxon>Pseudomonadati</taxon>
        <taxon>Pseudomonadota</taxon>
        <taxon>Alphaproteobacteria</taxon>
        <taxon>Hyphomicrobiales</taxon>
        <taxon>Hyphomicrobiaceae</taxon>
        <taxon>Hyphomicrobium</taxon>
    </lineage>
</organism>
<accession>A0A6I3KE98</accession>
<dbReference type="Gene3D" id="1.10.10.10">
    <property type="entry name" value="Winged helix-like DNA-binding domain superfamily/Winged helix DNA-binding domain"/>
    <property type="match status" value="1"/>
</dbReference>
<comment type="caution">
    <text evidence="1">The sequence shown here is derived from an EMBL/GenBank/DDBJ whole genome shotgun (WGS) entry which is preliminary data.</text>
</comment>
<dbReference type="Proteomes" id="UP000440694">
    <property type="component" value="Unassembled WGS sequence"/>
</dbReference>
<name>A0A6I3KE98_9HYPH</name>
<evidence type="ECO:0000313" key="1">
    <source>
        <dbReference type="EMBL" id="MTD92868.1"/>
    </source>
</evidence>
<dbReference type="AlphaFoldDB" id="A0A6I3KE98"/>
<reference evidence="1 2" key="1">
    <citation type="submission" date="2019-11" db="EMBL/GenBank/DDBJ databases">
        <title>Identification of a novel strain.</title>
        <authorList>
            <person name="Xu Q."/>
            <person name="Wang G."/>
        </authorList>
    </citation>
    <scope>NUCLEOTIDE SEQUENCE [LARGE SCALE GENOMIC DNA]</scope>
    <source>
        <strain evidence="2">xq</strain>
    </source>
</reference>
<dbReference type="RefSeq" id="WP_154737458.1">
    <property type="nucleotide sequence ID" value="NZ_WMBQ01000001.1"/>
</dbReference>
<protein>
    <recommendedName>
        <fullName evidence="3">HTH iclR-type domain-containing protein</fullName>
    </recommendedName>
</protein>
<proteinExistence type="predicted"/>
<sequence>MSDLKKTLALTKARDIQELFREIDPLIPSQRIQLILEVMLREGEFSPTSAARRVGIAKSSAHRHVMMCTTIGLPHIQTAGYGLIAMREEPQTGVGGRKLKTFVWRLYLTDRGRRLMADIVRIMSRAN</sequence>
<gene>
    <name evidence="1" type="ORF">GIW81_00810</name>
</gene>
<dbReference type="EMBL" id="WMBQ01000001">
    <property type="protein sequence ID" value="MTD92868.1"/>
    <property type="molecule type" value="Genomic_DNA"/>
</dbReference>
<dbReference type="InterPro" id="IPR036388">
    <property type="entry name" value="WH-like_DNA-bd_sf"/>
</dbReference>
<evidence type="ECO:0000313" key="2">
    <source>
        <dbReference type="Proteomes" id="UP000440694"/>
    </source>
</evidence>